<evidence type="ECO:0000256" key="3">
    <source>
        <dbReference type="ARBA" id="ARBA00008571"/>
    </source>
</evidence>
<dbReference type="InterPro" id="IPR005631">
    <property type="entry name" value="SDH"/>
</dbReference>
<keyword evidence="8" id="KW-1185">Reference proteome</keyword>
<evidence type="ECO:0000256" key="4">
    <source>
        <dbReference type="ARBA" id="ARBA00019418"/>
    </source>
</evidence>
<dbReference type="Proteomes" id="UP000240481">
    <property type="component" value="Unassembled WGS sequence"/>
</dbReference>
<dbReference type="RefSeq" id="WP_048900575.1">
    <property type="nucleotide sequence ID" value="NZ_AP024852.1"/>
</dbReference>
<evidence type="ECO:0000256" key="2">
    <source>
        <dbReference type="ARBA" id="ARBA00004496"/>
    </source>
</evidence>
<evidence type="ECO:0000313" key="7">
    <source>
        <dbReference type="EMBL" id="PSW21638.1"/>
    </source>
</evidence>
<dbReference type="InterPro" id="IPR036714">
    <property type="entry name" value="SDH_sf"/>
</dbReference>
<comment type="similarity">
    <text evidence="3">Belongs to the SdhE FAD assembly factor family.</text>
</comment>
<evidence type="ECO:0000256" key="5">
    <source>
        <dbReference type="ARBA" id="ARBA00022490"/>
    </source>
</evidence>
<comment type="function">
    <text evidence="1">An FAD assembly protein, which accelerates covalent attachment of the cofactor into other proteins. Plays an essential role in the assembly of succinate dehydrogenase (SDH, respiratory complex II), an enzyme complex that is a component of both the tricarboxylic acid cycle and the electron transport chain, and which couples the oxidation of succinate to fumarate with the reduction of ubiquinone (coenzyme Q) to ubiquinol. Required for flavinylation (covalent attachment of FAD) of the flavoprotein subunit SdhA of SDH and other flavinylated proteins as well.</text>
</comment>
<evidence type="ECO:0000256" key="1">
    <source>
        <dbReference type="ARBA" id="ARBA00003135"/>
    </source>
</evidence>
<gene>
    <name evidence="7" type="ORF">C9I94_21455</name>
</gene>
<dbReference type="STRING" id="680026.AB733_21165"/>
<protein>
    <recommendedName>
        <fullName evidence="4">FAD assembly factor SdhE</fullName>
    </recommendedName>
</protein>
<dbReference type="OrthoDB" id="9180899at2"/>
<sequence length="86" mass="10009">MISADEKARVKWACRRGMLELDVIIMPFFEECFDDLSEQEQRDFISLLTCDDPDLFMWVMKHGRSENAAHAAMVDKIIALNDSKLR</sequence>
<dbReference type="Pfam" id="PF03937">
    <property type="entry name" value="Sdh5"/>
    <property type="match status" value="1"/>
</dbReference>
<dbReference type="GO" id="GO:0006105">
    <property type="term" value="P:succinate metabolic process"/>
    <property type="evidence" value="ECO:0007669"/>
    <property type="project" value="TreeGrafter"/>
</dbReference>
<accession>A0A0J8V879</accession>
<reference evidence="7 8" key="1">
    <citation type="submission" date="2018-01" db="EMBL/GenBank/DDBJ databases">
        <title>Whole genome sequencing of Histamine producing bacteria.</title>
        <authorList>
            <person name="Butler K."/>
        </authorList>
    </citation>
    <scope>NUCLEOTIDE SEQUENCE [LARGE SCALE GENOMIC DNA]</scope>
    <source>
        <strain evidence="7 8">DSM 24669</strain>
    </source>
</reference>
<dbReference type="GO" id="GO:0034552">
    <property type="term" value="P:respiratory chain complex II assembly"/>
    <property type="evidence" value="ECO:0007669"/>
    <property type="project" value="UniProtKB-ARBA"/>
</dbReference>
<dbReference type="FunFam" id="1.10.150.250:FF:000001">
    <property type="entry name" value="FAD assembly factor SdhE"/>
    <property type="match status" value="1"/>
</dbReference>
<keyword evidence="5" id="KW-0963">Cytoplasm</keyword>
<comment type="subcellular location">
    <subcellularLocation>
        <location evidence="2">Cytoplasm</location>
    </subcellularLocation>
</comment>
<dbReference type="PANTHER" id="PTHR39585">
    <property type="entry name" value="FAD ASSEMBLY FACTOR SDHE"/>
    <property type="match status" value="1"/>
</dbReference>
<dbReference type="PANTHER" id="PTHR39585:SF1">
    <property type="entry name" value="FAD ASSEMBLY FACTOR SDHE"/>
    <property type="match status" value="1"/>
</dbReference>
<evidence type="ECO:0000313" key="8">
    <source>
        <dbReference type="Proteomes" id="UP000240481"/>
    </source>
</evidence>
<dbReference type="GO" id="GO:0005737">
    <property type="term" value="C:cytoplasm"/>
    <property type="evidence" value="ECO:0007669"/>
    <property type="project" value="UniProtKB-SubCell"/>
</dbReference>
<dbReference type="Gene3D" id="1.10.150.250">
    <property type="entry name" value="Flavinator of succinate dehydrogenase"/>
    <property type="match status" value="1"/>
</dbReference>
<name>A0A0J8V879_9GAMM</name>
<organism evidence="7 8">
    <name type="scientific">Photobacterium swingsii</name>
    <dbReference type="NCBI Taxonomy" id="680026"/>
    <lineage>
        <taxon>Bacteria</taxon>
        <taxon>Pseudomonadati</taxon>
        <taxon>Pseudomonadota</taxon>
        <taxon>Gammaproteobacteria</taxon>
        <taxon>Vibrionales</taxon>
        <taxon>Vibrionaceae</taxon>
        <taxon>Photobacterium</taxon>
    </lineage>
</organism>
<evidence type="ECO:0000256" key="6">
    <source>
        <dbReference type="ARBA" id="ARBA00023186"/>
    </source>
</evidence>
<dbReference type="SUPFAM" id="SSF109910">
    <property type="entry name" value="YgfY-like"/>
    <property type="match status" value="1"/>
</dbReference>
<dbReference type="AlphaFoldDB" id="A0A0J8V879"/>
<dbReference type="InterPro" id="IPR050531">
    <property type="entry name" value="SdhE_FAD_assembly_factor"/>
</dbReference>
<keyword evidence="6" id="KW-0143">Chaperone</keyword>
<comment type="caution">
    <text evidence="7">The sequence shown here is derived from an EMBL/GenBank/DDBJ whole genome shotgun (WGS) entry which is preliminary data.</text>
</comment>
<proteinExistence type="inferred from homology"/>
<dbReference type="EMBL" id="PYLZ01000015">
    <property type="protein sequence ID" value="PSW21638.1"/>
    <property type="molecule type" value="Genomic_DNA"/>
</dbReference>